<dbReference type="PANTHER" id="PTHR10742">
    <property type="entry name" value="FLAVIN MONOAMINE OXIDASE"/>
    <property type="match status" value="1"/>
</dbReference>
<evidence type="ECO:0000313" key="4">
    <source>
        <dbReference type="Proteomes" id="UP000225706"/>
    </source>
</evidence>
<dbReference type="GO" id="GO:0006598">
    <property type="term" value="P:polyamine catabolic process"/>
    <property type="evidence" value="ECO:0007669"/>
    <property type="project" value="TreeGrafter"/>
</dbReference>
<dbReference type="SUPFAM" id="SSF51905">
    <property type="entry name" value="FAD/NAD(P)-binding domain"/>
    <property type="match status" value="1"/>
</dbReference>
<dbReference type="InterPro" id="IPR002937">
    <property type="entry name" value="Amino_oxidase"/>
</dbReference>
<dbReference type="Gene3D" id="3.50.50.60">
    <property type="entry name" value="FAD/NAD(P)-binding domain"/>
    <property type="match status" value="2"/>
</dbReference>
<dbReference type="PANTHER" id="PTHR10742:SF313">
    <property type="entry name" value="AMINE OXIDASE"/>
    <property type="match status" value="1"/>
</dbReference>
<proteinExistence type="predicted"/>
<evidence type="ECO:0000259" key="2">
    <source>
        <dbReference type="Pfam" id="PF01593"/>
    </source>
</evidence>
<keyword evidence="4" id="KW-1185">Reference proteome</keyword>
<evidence type="ECO:0000313" key="3">
    <source>
        <dbReference type="EMBL" id="PFX17976.1"/>
    </source>
</evidence>
<dbReference type="SUPFAM" id="SSF54373">
    <property type="entry name" value="FAD-linked reductases, C-terminal domain"/>
    <property type="match status" value="1"/>
</dbReference>
<dbReference type="GO" id="GO:0016491">
    <property type="term" value="F:oxidoreductase activity"/>
    <property type="evidence" value="ECO:0007669"/>
    <property type="project" value="InterPro"/>
</dbReference>
<keyword evidence="1" id="KW-0472">Membrane</keyword>
<dbReference type="EMBL" id="LSMT01000438">
    <property type="protein sequence ID" value="PFX17976.1"/>
    <property type="molecule type" value="Genomic_DNA"/>
</dbReference>
<sequence>MRNSAAESQPLRLRLLMYVTIKIILFLTLLFLVDRSLSSPIKQNKTKVLILGAGLAGIRAAKTLLDRNITDILILEGKNYTGGRIHAMKFTNYTIEAGANWIHFVNEDDTKPFLERKEARSVRVHTYNYSNIIMRDEDGKDVTDFAVVREFDDKVHNKIEEFQEERRTKNFPDMPARVGLQLMGWKGKRPIERAIEYFELDYEFAKPPEEVSFYSLFVSGEEFLVPDERGVWSMFEDLSKPLEKKTISGVLAKDLVTLEPALPDWKKEAIYKIPLSTYTKIYLKFPKKFWDDNEYILYVSKDLGRFPVWQDLSRPGINSVNSGMLEITVTGAEGRRIEGQSFNETKAEIMEILRKVYGEGIPEATDIYYHRWSKEPLTQGAFSDPVVGMTSKDWENIGKNLGRLYFAGEATSEEWYGYMQGAYLTGDKKGKMIAENIFLHEPISKPGKPKSEATLVKVTIPGVFLLSYLHSLLWN</sequence>
<protein>
    <submittedName>
        <fullName evidence="3">Polyamine oxidase</fullName>
    </submittedName>
</protein>
<feature type="transmembrane region" description="Helical" evidence="1">
    <location>
        <begin position="15"/>
        <end position="33"/>
    </location>
</feature>
<evidence type="ECO:0000256" key="1">
    <source>
        <dbReference type="SAM" id="Phobius"/>
    </source>
</evidence>
<dbReference type="Pfam" id="PF01593">
    <property type="entry name" value="Amino_oxidase"/>
    <property type="match status" value="2"/>
</dbReference>
<feature type="domain" description="Amine oxidase" evidence="2">
    <location>
        <begin position="249"/>
        <end position="426"/>
    </location>
</feature>
<dbReference type="InterPro" id="IPR050281">
    <property type="entry name" value="Flavin_monoamine_oxidase"/>
</dbReference>
<organism evidence="3 4">
    <name type="scientific">Stylophora pistillata</name>
    <name type="common">Smooth cauliflower coral</name>
    <dbReference type="NCBI Taxonomy" id="50429"/>
    <lineage>
        <taxon>Eukaryota</taxon>
        <taxon>Metazoa</taxon>
        <taxon>Cnidaria</taxon>
        <taxon>Anthozoa</taxon>
        <taxon>Hexacorallia</taxon>
        <taxon>Scleractinia</taxon>
        <taxon>Astrocoeniina</taxon>
        <taxon>Pocilloporidae</taxon>
        <taxon>Stylophora</taxon>
    </lineage>
</organism>
<keyword evidence="1" id="KW-0812">Transmembrane</keyword>
<dbReference type="Gene3D" id="3.90.660.10">
    <property type="match status" value="2"/>
</dbReference>
<reference evidence="4" key="1">
    <citation type="journal article" date="2017" name="bioRxiv">
        <title>Comparative analysis of the genomes of Stylophora pistillata and Acropora digitifera provides evidence for extensive differences between species of corals.</title>
        <authorList>
            <person name="Voolstra C.R."/>
            <person name="Li Y."/>
            <person name="Liew Y.J."/>
            <person name="Baumgarten S."/>
            <person name="Zoccola D."/>
            <person name="Flot J.-F."/>
            <person name="Tambutte S."/>
            <person name="Allemand D."/>
            <person name="Aranda M."/>
        </authorList>
    </citation>
    <scope>NUCLEOTIDE SEQUENCE [LARGE SCALE GENOMIC DNA]</scope>
</reference>
<accession>A0A2B4RLD3</accession>
<dbReference type="Proteomes" id="UP000225706">
    <property type="component" value="Unassembled WGS sequence"/>
</dbReference>
<comment type="caution">
    <text evidence="3">The sequence shown here is derived from an EMBL/GenBank/DDBJ whole genome shotgun (WGS) entry which is preliminary data.</text>
</comment>
<dbReference type="OrthoDB" id="5046242at2759"/>
<dbReference type="STRING" id="50429.A0A2B4RLD3"/>
<dbReference type="InterPro" id="IPR036188">
    <property type="entry name" value="FAD/NAD-bd_sf"/>
</dbReference>
<feature type="domain" description="Amine oxidase" evidence="2">
    <location>
        <begin position="55"/>
        <end position="123"/>
    </location>
</feature>
<keyword evidence="1" id="KW-1133">Transmembrane helix</keyword>
<gene>
    <name evidence="3" type="primary">PAO</name>
    <name evidence="3" type="ORF">AWC38_SpisGene17689</name>
</gene>
<name>A0A2B4RLD3_STYPI</name>
<dbReference type="AlphaFoldDB" id="A0A2B4RLD3"/>